<feature type="region of interest" description="Disordered" evidence="4">
    <location>
        <begin position="359"/>
        <end position="379"/>
    </location>
</feature>
<dbReference type="InterPro" id="IPR051581">
    <property type="entry name" value="Ca-bind"/>
</dbReference>
<dbReference type="CDD" id="cd00051">
    <property type="entry name" value="EFh"/>
    <property type="match status" value="1"/>
</dbReference>
<feature type="compositionally biased region" description="Low complexity" evidence="4">
    <location>
        <begin position="489"/>
        <end position="506"/>
    </location>
</feature>
<sequence length="927" mass="104326">MAGSVFGLGALLDVDYTTVCFIGIIFFTIMFELLDERMYEALEGSVYLEMMQKVYKELTILGFISFGVFMAINTNAVAHGKALLAFEFAHIVVFFSAMFFILQSILMMLLSKSIKKRIDNICAQSIPELLNKYHSTGMREYTSKFHTKMYKFIDLRNEMEVKILQHFFEEQYALEGFDFAAYLHSCYDSSFLELCEVEVSSWLFFIFLLLLNLLRYHLVLAIKGDDNSEDSYPDAYANATSSRMMVRMLGGGGGGDEDNGLDIATVISFGCIGWVLLLIAVLLRRAVRTAEMKLLMVAGCDTTFTYEDKLEMIQEKLTKEEMKLLKEGGGNDREAVVRRKNLEAEKRMRMRERSFRMKDDEEFESEGSIRMTDSPGHELSSYLDHSKEDAGHNILSQVSSITGGVTKRLSMTVDKVMHAKSAPIIPETAAALPAKSPSNNRRVSLAADDFFKGMGQKDVLAELELRQQLTLSAVLESGADHGSGDESDSSSSSSGSSRRSGSSTGSKGEKKDKKKDKKGEDDMKVENVEDERASPATVPKDDPRPIRATTTGITGIMDITDITDITRIMAVMADITDTAGITDTTRITAHTAITDSGGDKKEESARIKHSDTFKTKSSKLEEMTKQKSAIDLKLIYPFKSRTLLKQILDIVLLCNCLYLAMVVSNFGLVEVKDGWEFFGGNSTLGHIVIDVFMVLPSLLLMPVIYRVVQTNNILKAIAELDVDTVSFVVEETEEMAILEEEVVTVIRNRLKEMQAKKTLLAKVFKSIDKTGGGKLNVKELKEAMMKMGVHLTMSKFRRLFRLMDSTRSGGISYPDFHNLIFPEDEIREKAQANALAMKNHATKKKQYLHKEQNLYEDTFEGQFHQFLKANDDHDQERHREQRTLGAQTQAREQTQRIQRIKSGQLGKLQEDKSIQNKRKKSVGLLTR</sequence>
<feature type="transmembrane region" description="Helical" evidence="5">
    <location>
        <begin position="16"/>
        <end position="34"/>
    </location>
</feature>
<dbReference type="SUPFAM" id="SSF47473">
    <property type="entry name" value="EF-hand"/>
    <property type="match status" value="1"/>
</dbReference>
<keyword evidence="1" id="KW-0479">Metal-binding</keyword>
<feature type="transmembrane region" description="Helical" evidence="5">
    <location>
        <begin position="647"/>
        <end position="667"/>
    </location>
</feature>
<dbReference type="InterPro" id="IPR011992">
    <property type="entry name" value="EF-hand-dom_pair"/>
</dbReference>
<dbReference type="Proteomes" id="UP001165082">
    <property type="component" value="Unassembled WGS sequence"/>
</dbReference>
<dbReference type="Gene3D" id="1.10.238.10">
    <property type="entry name" value="EF-hand"/>
    <property type="match status" value="1"/>
</dbReference>
<evidence type="ECO:0000259" key="6">
    <source>
        <dbReference type="PROSITE" id="PS50222"/>
    </source>
</evidence>
<dbReference type="InterPro" id="IPR002048">
    <property type="entry name" value="EF_hand_dom"/>
</dbReference>
<feature type="region of interest" description="Disordered" evidence="4">
    <location>
        <begin position="872"/>
        <end position="927"/>
    </location>
</feature>
<keyword evidence="5" id="KW-0812">Transmembrane</keyword>
<evidence type="ECO:0000313" key="8">
    <source>
        <dbReference type="Proteomes" id="UP001165082"/>
    </source>
</evidence>
<protein>
    <recommendedName>
        <fullName evidence="6">EF-hand domain-containing protein</fullName>
    </recommendedName>
</protein>
<feature type="domain" description="EF-hand" evidence="6">
    <location>
        <begin position="791"/>
        <end position="826"/>
    </location>
</feature>
<feature type="transmembrane region" description="Helical" evidence="5">
    <location>
        <begin position="202"/>
        <end position="222"/>
    </location>
</feature>
<evidence type="ECO:0000256" key="5">
    <source>
        <dbReference type="SAM" id="Phobius"/>
    </source>
</evidence>
<accession>A0A9W7APZ7</accession>
<evidence type="ECO:0000256" key="2">
    <source>
        <dbReference type="ARBA" id="ARBA00022737"/>
    </source>
</evidence>
<feature type="transmembrane region" description="Helical" evidence="5">
    <location>
        <begin position="54"/>
        <end position="76"/>
    </location>
</feature>
<gene>
    <name evidence="7" type="ORF">TrRE_jg13455</name>
</gene>
<evidence type="ECO:0000256" key="1">
    <source>
        <dbReference type="ARBA" id="ARBA00022723"/>
    </source>
</evidence>
<dbReference type="Pfam" id="PF13499">
    <property type="entry name" value="EF-hand_7"/>
    <property type="match status" value="1"/>
</dbReference>
<keyword evidence="5" id="KW-0472">Membrane</keyword>
<feature type="compositionally biased region" description="Basic and acidic residues" evidence="4">
    <location>
        <begin position="872"/>
        <end position="882"/>
    </location>
</feature>
<dbReference type="OrthoDB" id="68481at2759"/>
<keyword evidence="2" id="KW-0677">Repeat</keyword>
<keyword evidence="3" id="KW-0106">Calcium</keyword>
<feature type="transmembrane region" description="Helical" evidence="5">
    <location>
        <begin position="687"/>
        <end position="708"/>
    </location>
</feature>
<name>A0A9W7APZ7_9STRA</name>
<evidence type="ECO:0000256" key="4">
    <source>
        <dbReference type="SAM" id="MobiDB-lite"/>
    </source>
</evidence>
<dbReference type="EMBL" id="BRXZ01001583">
    <property type="protein sequence ID" value="GMH74551.1"/>
    <property type="molecule type" value="Genomic_DNA"/>
</dbReference>
<feature type="compositionally biased region" description="Polar residues" evidence="4">
    <location>
        <begin position="884"/>
        <end position="897"/>
    </location>
</feature>
<dbReference type="PANTHER" id="PTHR34524">
    <property type="entry name" value="CALCYPHOSIN"/>
    <property type="match status" value="1"/>
</dbReference>
<feature type="transmembrane region" description="Helical" evidence="5">
    <location>
        <begin position="88"/>
        <end position="110"/>
    </location>
</feature>
<dbReference type="PANTHER" id="PTHR34524:SF6">
    <property type="entry name" value="CALCYPHOSINE LIKE"/>
    <property type="match status" value="1"/>
</dbReference>
<proteinExistence type="predicted"/>
<keyword evidence="8" id="KW-1185">Reference proteome</keyword>
<reference evidence="7" key="1">
    <citation type="submission" date="2022-07" db="EMBL/GenBank/DDBJ databases">
        <title>Genome analysis of Parmales, a sister group of diatoms, reveals the evolutionary specialization of diatoms from phago-mixotrophs to photoautotrophs.</title>
        <authorList>
            <person name="Ban H."/>
            <person name="Sato S."/>
            <person name="Yoshikawa S."/>
            <person name="Kazumasa Y."/>
            <person name="Nakamura Y."/>
            <person name="Ichinomiya M."/>
            <person name="Saitoh K."/>
            <person name="Sato N."/>
            <person name="Blanc-Mathieu R."/>
            <person name="Endo H."/>
            <person name="Kuwata A."/>
            <person name="Ogata H."/>
        </authorList>
    </citation>
    <scope>NUCLEOTIDE SEQUENCE</scope>
</reference>
<dbReference type="AlphaFoldDB" id="A0A9W7APZ7"/>
<feature type="region of interest" description="Disordered" evidence="4">
    <location>
        <begin position="478"/>
        <end position="549"/>
    </location>
</feature>
<feature type="domain" description="EF-hand" evidence="6">
    <location>
        <begin position="755"/>
        <end position="790"/>
    </location>
</feature>
<evidence type="ECO:0000313" key="7">
    <source>
        <dbReference type="EMBL" id="GMH74551.1"/>
    </source>
</evidence>
<keyword evidence="5" id="KW-1133">Transmembrane helix</keyword>
<evidence type="ECO:0000256" key="3">
    <source>
        <dbReference type="ARBA" id="ARBA00022837"/>
    </source>
</evidence>
<dbReference type="GO" id="GO:0005509">
    <property type="term" value="F:calcium ion binding"/>
    <property type="evidence" value="ECO:0007669"/>
    <property type="project" value="InterPro"/>
</dbReference>
<feature type="compositionally biased region" description="Basic and acidic residues" evidence="4">
    <location>
        <begin position="507"/>
        <end position="545"/>
    </location>
</feature>
<dbReference type="PROSITE" id="PS50222">
    <property type="entry name" value="EF_HAND_2"/>
    <property type="match status" value="2"/>
</dbReference>
<feature type="transmembrane region" description="Helical" evidence="5">
    <location>
        <begin position="263"/>
        <end position="283"/>
    </location>
</feature>
<organism evidence="7 8">
    <name type="scientific">Triparma retinervis</name>
    <dbReference type="NCBI Taxonomy" id="2557542"/>
    <lineage>
        <taxon>Eukaryota</taxon>
        <taxon>Sar</taxon>
        <taxon>Stramenopiles</taxon>
        <taxon>Ochrophyta</taxon>
        <taxon>Bolidophyceae</taxon>
        <taxon>Parmales</taxon>
        <taxon>Triparmaceae</taxon>
        <taxon>Triparma</taxon>
    </lineage>
</organism>
<dbReference type="SMART" id="SM00054">
    <property type="entry name" value="EFh"/>
    <property type="match status" value="2"/>
</dbReference>
<comment type="caution">
    <text evidence="7">The sequence shown here is derived from an EMBL/GenBank/DDBJ whole genome shotgun (WGS) entry which is preliminary data.</text>
</comment>